<protein>
    <submittedName>
        <fullName evidence="6">Cobalt transport protein</fullName>
    </submittedName>
</protein>
<keyword evidence="4 5" id="KW-0472">Membrane</keyword>
<keyword evidence="7" id="KW-1185">Reference proteome</keyword>
<dbReference type="InterPro" id="IPR052770">
    <property type="entry name" value="Cobalt_transport_CbiQ"/>
</dbReference>
<dbReference type="PANTHER" id="PTHR43723">
    <property type="entry name" value="COBALT TRANSPORT PROTEIN CBIQ"/>
    <property type="match status" value="1"/>
</dbReference>
<proteinExistence type="predicted"/>
<evidence type="ECO:0000256" key="1">
    <source>
        <dbReference type="ARBA" id="ARBA00004141"/>
    </source>
</evidence>
<feature type="transmembrane region" description="Helical" evidence="5">
    <location>
        <begin position="105"/>
        <end position="128"/>
    </location>
</feature>
<dbReference type="GO" id="GO:0043190">
    <property type="term" value="C:ATP-binding cassette (ABC) transporter complex"/>
    <property type="evidence" value="ECO:0007669"/>
    <property type="project" value="TreeGrafter"/>
</dbReference>
<dbReference type="RefSeq" id="WP_013253797.1">
    <property type="nucleotide sequence ID" value="NC_014364.1"/>
</dbReference>
<accession>E1R2Q1</accession>
<dbReference type="HOGENOM" id="CLU_056469_2_0_12"/>
<dbReference type="OrthoDB" id="5431428at2"/>
<reference evidence="6 7" key="1">
    <citation type="journal article" date="2010" name="Stand. Genomic Sci.">
        <title>Complete genome sequence of Spirochaeta smaragdinae type strain (SEBR 4228).</title>
        <authorList>
            <person name="Mavromatis K."/>
            <person name="Yasawong M."/>
            <person name="Chertkov O."/>
            <person name="Lapidus A."/>
            <person name="Lucas S."/>
            <person name="Nolan M."/>
            <person name="Del Rio T.G."/>
            <person name="Tice H."/>
            <person name="Cheng J.F."/>
            <person name="Pitluck S."/>
            <person name="Liolios K."/>
            <person name="Ivanova N."/>
            <person name="Tapia R."/>
            <person name="Han C."/>
            <person name="Bruce D."/>
            <person name="Goodwin L."/>
            <person name="Pati A."/>
            <person name="Chen A."/>
            <person name="Palaniappan K."/>
            <person name="Land M."/>
            <person name="Hauser L."/>
            <person name="Chang Y.J."/>
            <person name="Jeffries C.D."/>
            <person name="Detter J.C."/>
            <person name="Rohde M."/>
            <person name="Brambilla E."/>
            <person name="Spring S."/>
            <person name="Goker M."/>
            <person name="Sikorski J."/>
            <person name="Woyke T."/>
            <person name="Bristow J."/>
            <person name="Eisen J.A."/>
            <person name="Markowitz V."/>
            <person name="Hugenholtz P."/>
            <person name="Klenk H.P."/>
            <person name="Kyrpides N.C."/>
        </authorList>
    </citation>
    <scope>NUCLEOTIDE SEQUENCE [LARGE SCALE GENOMIC DNA]</scope>
    <source>
        <strain evidence="7">DSM 11293 / JCM 15392 / SEBR 4228</strain>
    </source>
</reference>
<keyword evidence="2 5" id="KW-0812">Transmembrane</keyword>
<gene>
    <name evidence="6" type="ordered locus">Spirs_1204</name>
</gene>
<feature type="transmembrane region" description="Helical" evidence="5">
    <location>
        <begin position="236"/>
        <end position="258"/>
    </location>
</feature>
<comment type="subcellular location">
    <subcellularLocation>
        <location evidence="1">Membrane</location>
        <topology evidence="1">Multi-pass membrane protein</topology>
    </subcellularLocation>
</comment>
<dbReference type="STRING" id="573413.Spirs_1204"/>
<dbReference type="PANTHER" id="PTHR43723:SF1">
    <property type="entry name" value="COBALT TRANSPORT PROTEIN CBIQ"/>
    <property type="match status" value="1"/>
</dbReference>
<evidence type="ECO:0000256" key="4">
    <source>
        <dbReference type="ARBA" id="ARBA00023136"/>
    </source>
</evidence>
<dbReference type="GO" id="GO:0006824">
    <property type="term" value="P:cobalt ion transport"/>
    <property type="evidence" value="ECO:0007669"/>
    <property type="project" value="TreeGrafter"/>
</dbReference>
<dbReference type="KEGG" id="ssm:Spirs_1204"/>
<sequence>MIKFGYIKNDSIFGKIDSINKMFWLIGIAVLSYFITEPVLQLILFFCIVLNGLILAKLPPKNFFSAFTIFLIFGFIMFLMQIVFYSGEESLIYFQVGYLKIGHEGFRNGINLCLRVFVVGSSALTYIITTEPRRMIYDMVARAGIPYRFAFAFYAAFRYIPIMEVEAINIRNAHIVRGTLEIEKGLKGRLRILKCLAVPLIVSGLRKAKMSAIAMESRAFGAYPKRTLTYTYTVPFIGYCINISIWIIALSYLIYLIVNGLWQFS</sequence>
<evidence type="ECO:0000313" key="6">
    <source>
        <dbReference type="EMBL" id="ADK80333.1"/>
    </source>
</evidence>
<dbReference type="EMBL" id="CP002116">
    <property type="protein sequence ID" value="ADK80333.1"/>
    <property type="molecule type" value="Genomic_DNA"/>
</dbReference>
<evidence type="ECO:0000313" key="7">
    <source>
        <dbReference type="Proteomes" id="UP000002318"/>
    </source>
</evidence>
<keyword evidence="3 5" id="KW-1133">Transmembrane helix</keyword>
<dbReference type="eggNOG" id="COG0619">
    <property type="taxonomic scope" value="Bacteria"/>
</dbReference>
<organism evidence="6 7">
    <name type="scientific">Sediminispirochaeta smaragdinae (strain DSM 11293 / JCM 15392 / SEBR 4228)</name>
    <name type="common">Spirochaeta smaragdinae</name>
    <dbReference type="NCBI Taxonomy" id="573413"/>
    <lineage>
        <taxon>Bacteria</taxon>
        <taxon>Pseudomonadati</taxon>
        <taxon>Spirochaetota</taxon>
        <taxon>Spirochaetia</taxon>
        <taxon>Spirochaetales</taxon>
        <taxon>Spirochaetaceae</taxon>
        <taxon>Sediminispirochaeta</taxon>
    </lineage>
</organism>
<dbReference type="Proteomes" id="UP000002318">
    <property type="component" value="Chromosome"/>
</dbReference>
<feature type="transmembrane region" description="Helical" evidence="5">
    <location>
        <begin position="63"/>
        <end position="85"/>
    </location>
</feature>
<feature type="transmembrane region" description="Helical" evidence="5">
    <location>
        <begin position="140"/>
        <end position="160"/>
    </location>
</feature>
<dbReference type="InterPro" id="IPR003339">
    <property type="entry name" value="ABC/ECF_trnsptr_transmembrane"/>
</dbReference>
<name>E1R2Q1_SEDSS</name>
<evidence type="ECO:0000256" key="2">
    <source>
        <dbReference type="ARBA" id="ARBA00022692"/>
    </source>
</evidence>
<evidence type="ECO:0000256" key="3">
    <source>
        <dbReference type="ARBA" id="ARBA00022989"/>
    </source>
</evidence>
<dbReference type="CDD" id="cd16914">
    <property type="entry name" value="EcfT"/>
    <property type="match status" value="1"/>
</dbReference>
<dbReference type="Pfam" id="PF02361">
    <property type="entry name" value="CbiQ"/>
    <property type="match status" value="1"/>
</dbReference>
<evidence type="ECO:0000256" key="5">
    <source>
        <dbReference type="SAM" id="Phobius"/>
    </source>
</evidence>
<dbReference type="AlphaFoldDB" id="E1R2Q1"/>